<keyword evidence="5 10" id="KW-0808">Transferase</keyword>
<comment type="cofactor">
    <cofactor evidence="1">
        <name>Mg(2+)</name>
        <dbReference type="ChEBI" id="CHEBI:18420"/>
    </cofactor>
</comment>
<evidence type="ECO:0000256" key="6">
    <source>
        <dbReference type="ARBA" id="ARBA00022695"/>
    </source>
</evidence>
<dbReference type="RefSeq" id="WP_285761582.1">
    <property type="nucleotide sequence ID" value="NZ_BSQG01000011.1"/>
</dbReference>
<name>A0A9W6PAL1_9ACTN</name>
<keyword evidence="6 10" id="KW-0548">Nucleotidyltransferase</keyword>
<evidence type="ECO:0000256" key="10">
    <source>
        <dbReference type="RuleBase" id="RU003706"/>
    </source>
</evidence>
<gene>
    <name evidence="12" type="primary">rfbA</name>
    <name evidence="12" type="ORF">Nans01_43890</name>
</gene>
<reference evidence="12" key="1">
    <citation type="submission" date="2023-02" db="EMBL/GenBank/DDBJ databases">
        <title>Nocardiopsis ansamitocini NBRC 112285.</title>
        <authorList>
            <person name="Ichikawa N."/>
            <person name="Sato H."/>
            <person name="Tonouchi N."/>
        </authorList>
    </citation>
    <scope>NUCLEOTIDE SEQUENCE</scope>
    <source>
        <strain evidence="12">NBRC 112285</strain>
    </source>
</reference>
<keyword evidence="7 10" id="KW-0479">Metal-binding</keyword>
<accession>A0A9W6PAL1</accession>
<evidence type="ECO:0000256" key="4">
    <source>
        <dbReference type="ARBA" id="ARBA00017654"/>
    </source>
</evidence>
<dbReference type="InterPro" id="IPR005835">
    <property type="entry name" value="NTP_transferase_dom"/>
</dbReference>
<dbReference type="EC" id="2.7.7.24" evidence="3 10"/>
<protein>
    <recommendedName>
        <fullName evidence="4 10">Glucose-1-phosphate thymidylyltransferase</fullName>
        <ecNumber evidence="3 10">2.7.7.24</ecNumber>
    </recommendedName>
</protein>
<keyword evidence="8 10" id="KW-0460">Magnesium</keyword>
<evidence type="ECO:0000256" key="2">
    <source>
        <dbReference type="ARBA" id="ARBA00010480"/>
    </source>
</evidence>
<evidence type="ECO:0000256" key="7">
    <source>
        <dbReference type="ARBA" id="ARBA00022723"/>
    </source>
</evidence>
<evidence type="ECO:0000256" key="1">
    <source>
        <dbReference type="ARBA" id="ARBA00001946"/>
    </source>
</evidence>
<feature type="domain" description="Nucleotidyl transferase" evidence="11">
    <location>
        <begin position="2"/>
        <end position="236"/>
    </location>
</feature>
<dbReference type="InterPro" id="IPR029044">
    <property type="entry name" value="Nucleotide-diphossugar_trans"/>
</dbReference>
<dbReference type="Proteomes" id="UP001165092">
    <property type="component" value="Unassembled WGS sequence"/>
</dbReference>
<keyword evidence="13" id="KW-1185">Reference proteome</keyword>
<dbReference type="InterPro" id="IPR005907">
    <property type="entry name" value="G1P_thy_trans_s"/>
</dbReference>
<evidence type="ECO:0000313" key="12">
    <source>
        <dbReference type="EMBL" id="GLU50038.1"/>
    </source>
</evidence>
<comment type="function">
    <text evidence="10">Catalyzes the formation of dTDP-glucose, from dTTP and glucose 1-phosphate, as well as its pyrophosphorolysis.</text>
</comment>
<dbReference type="GO" id="GO:0046872">
    <property type="term" value="F:metal ion binding"/>
    <property type="evidence" value="ECO:0007669"/>
    <property type="project" value="UniProtKB-KW"/>
</dbReference>
<evidence type="ECO:0000256" key="8">
    <source>
        <dbReference type="ARBA" id="ARBA00022842"/>
    </source>
</evidence>
<dbReference type="Gene3D" id="3.90.550.10">
    <property type="entry name" value="Spore Coat Polysaccharide Biosynthesis Protein SpsA, Chain A"/>
    <property type="match status" value="1"/>
</dbReference>
<evidence type="ECO:0000256" key="9">
    <source>
        <dbReference type="ARBA" id="ARBA00049336"/>
    </source>
</evidence>
<evidence type="ECO:0000313" key="13">
    <source>
        <dbReference type="Proteomes" id="UP001165092"/>
    </source>
</evidence>
<dbReference type="PANTHER" id="PTHR43532:SF1">
    <property type="entry name" value="GLUCOSE-1-PHOSPHATE THYMIDYLYLTRANSFERASE 1"/>
    <property type="match status" value="1"/>
</dbReference>
<dbReference type="NCBIfam" id="TIGR01207">
    <property type="entry name" value="rmlA"/>
    <property type="match status" value="1"/>
</dbReference>
<evidence type="ECO:0000256" key="3">
    <source>
        <dbReference type="ARBA" id="ARBA00012461"/>
    </source>
</evidence>
<comment type="caution">
    <text evidence="12">The sequence shown here is derived from an EMBL/GenBank/DDBJ whole genome shotgun (WGS) entry which is preliminary data.</text>
</comment>
<dbReference type="Pfam" id="PF00483">
    <property type="entry name" value="NTP_transferase"/>
    <property type="match status" value="1"/>
</dbReference>
<organism evidence="12 13">
    <name type="scientific">Nocardiopsis ansamitocini</name>
    <dbReference type="NCBI Taxonomy" id="1670832"/>
    <lineage>
        <taxon>Bacteria</taxon>
        <taxon>Bacillati</taxon>
        <taxon>Actinomycetota</taxon>
        <taxon>Actinomycetes</taxon>
        <taxon>Streptosporangiales</taxon>
        <taxon>Nocardiopsidaceae</taxon>
        <taxon>Nocardiopsis</taxon>
    </lineage>
</organism>
<evidence type="ECO:0000259" key="11">
    <source>
        <dbReference type="Pfam" id="PF00483"/>
    </source>
</evidence>
<dbReference type="SUPFAM" id="SSF53448">
    <property type="entry name" value="Nucleotide-diphospho-sugar transferases"/>
    <property type="match status" value="1"/>
</dbReference>
<comment type="catalytic activity">
    <reaction evidence="9 10">
        <text>dTTP + alpha-D-glucose 1-phosphate + H(+) = dTDP-alpha-D-glucose + diphosphate</text>
        <dbReference type="Rhea" id="RHEA:15225"/>
        <dbReference type="ChEBI" id="CHEBI:15378"/>
        <dbReference type="ChEBI" id="CHEBI:33019"/>
        <dbReference type="ChEBI" id="CHEBI:37568"/>
        <dbReference type="ChEBI" id="CHEBI:57477"/>
        <dbReference type="ChEBI" id="CHEBI:58601"/>
        <dbReference type="EC" id="2.7.7.24"/>
    </reaction>
</comment>
<dbReference type="EMBL" id="BSQG01000011">
    <property type="protein sequence ID" value="GLU50038.1"/>
    <property type="molecule type" value="Genomic_DNA"/>
</dbReference>
<dbReference type="PANTHER" id="PTHR43532">
    <property type="entry name" value="GLUCOSE-1-PHOSPHATE THYMIDYLYLTRANSFERASE"/>
    <property type="match status" value="1"/>
</dbReference>
<comment type="similarity">
    <text evidence="2 10">Belongs to the glucose-1-phosphate thymidylyltransferase family.</text>
</comment>
<dbReference type="AlphaFoldDB" id="A0A9W6PAL1"/>
<evidence type="ECO:0000256" key="5">
    <source>
        <dbReference type="ARBA" id="ARBA00022679"/>
    </source>
</evidence>
<proteinExistence type="inferred from homology"/>
<sequence>MKGIVLAGGNGSRLRPSTSAASKQLFPIYDKPMIYYPIAVLMLAGIREILVISAPESISPLQRVFGDGKRLGLDIGYREQKEPRGIAEALLIGERHIDGRPSALVLGDNLFHGPGFEEAVQEAARTVDGCVLFGHKVFDPCRYGVGGFDRSGRLISIEEKPERPDSDYAVTGLYFYGADAVEVAKEVRPSARGELEITDVNRAYLAQERARFVTLEDSVAWFDAGTEESLFESACYVHSVLKGQGERIACLEEIALRMGFIDAEACHRLGEEMKDSPYGRYVMEKARRSNGTR</sequence>
<dbReference type="GO" id="GO:0008879">
    <property type="term" value="F:glucose-1-phosphate thymidylyltransferase activity"/>
    <property type="evidence" value="ECO:0007669"/>
    <property type="project" value="UniProtKB-EC"/>
</dbReference>